<feature type="region of interest" description="Disordered" evidence="1">
    <location>
        <begin position="108"/>
        <end position="139"/>
    </location>
</feature>
<evidence type="ECO:0000256" key="1">
    <source>
        <dbReference type="SAM" id="MobiDB-lite"/>
    </source>
</evidence>
<evidence type="ECO:0000313" key="4">
    <source>
        <dbReference type="Proteomes" id="UP000183760"/>
    </source>
</evidence>
<reference evidence="3 4" key="1">
    <citation type="submission" date="2016-10" db="EMBL/GenBank/DDBJ databases">
        <authorList>
            <person name="Varghese N."/>
            <person name="Submissions S."/>
        </authorList>
    </citation>
    <scope>NUCLEOTIDE SEQUENCE [LARGE SCALE GENOMIC DNA]</scope>
    <source>
        <strain evidence="3 4">DSM 16525</strain>
    </source>
</reference>
<dbReference type="Proteomes" id="UP000321514">
    <property type="component" value="Unassembled WGS sequence"/>
</dbReference>
<feature type="region of interest" description="Disordered" evidence="1">
    <location>
        <begin position="337"/>
        <end position="360"/>
    </location>
</feature>
<name>A0A511SSZ7_MYXFU</name>
<sequence length="360" mass="36555">MTSIRRLSSSILSSLRRTSLDADVGSVGPTRPSESLEAVEKVRRGFSDESDFQVDGADGADALLASLGADDVDSGDARELDHAALRVFSGESSFESAAPRYAQRLGSQLPSSLGAPRDSGNAVGPSSRRGGASVPDASDILSPDEAAWELQNLDTSSPSVDAPEDLLSMLDPPGNAWGPVHPALDLHMDAFEDAVGGADGLDAGRALDGPSSAQYAAAEWMDASVRPAGPNEFLADLDDLGDMVPEDIGPGDAALASVMGSLAANPAAASVPVSAAMSAQGVDVVAESVELQPDAQPVDTATSLDSFSSPGVVTEASAEALSQQVASLTEPSVFVEPAVAQADLPGEPSASERAPETTST</sequence>
<keyword evidence="4" id="KW-1185">Reference proteome</keyword>
<dbReference type="AlphaFoldDB" id="A0A511SSZ7"/>
<evidence type="ECO:0000313" key="3">
    <source>
        <dbReference type="EMBL" id="SET19644.1"/>
    </source>
</evidence>
<comment type="caution">
    <text evidence="2">The sequence shown here is derived from an EMBL/GenBank/DDBJ whole genome shotgun (WGS) entry which is preliminary data.</text>
</comment>
<evidence type="ECO:0000313" key="2">
    <source>
        <dbReference type="EMBL" id="GEN05050.1"/>
    </source>
</evidence>
<dbReference type="Proteomes" id="UP000183760">
    <property type="component" value="Unassembled WGS sequence"/>
</dbReference>
<proteinExistence type="predicted"/>
<protein>
    <submittedName>
        <fullName evidence="2">Uncharacterized protein</fullName>
    </submittedName>
</protein>
<accession>A0A511SSZ7</accession>
<dbReference type="EMBL" id="BJXR01000002">
    <property type="protein sequence ID" value="GEN05050.1"/>
    <property type="molecule type" value="Genomic_DNA"/>
</dbReference>
<gene>
    <name evidence="2" type="ORF">MFU01_00870</name>
    <name evidence="3" type="ORF">SAMN05443572_1011406</name>
</gene>
<dbReference type="RefSeq" id="WP_052770802.1">
    <property type="nucleotide sequence ID" value="NZ_BJXR01000002.1"/>
</dbReference>
<dbReference type="EMBL" id="FOIB01000001">
    <property type="protein sequence ID" value="SET19644.1"/>
    <property type="molecule type" value="Genomic_DNA"/>
</dbReference>
<evidence type="ECO:0000313" key="5">
    <source>
        <dbReference type="Proteomes" id="UP000321514"/>
    </source>
</evidence>
<organism evidence="2 5">
    <name type="scientific">Myxococcus fulvus</name>
    <dbReference type="NCBI Taxonomy" id="33"/>
    <lineage>
        <taxon>Bacteria</taxon>
        <taxon>Pseudomonadati</taxon>
        <taxon>Myxococcota</taxon>
        <taxon>Myxococcia</taxon>
        <taxon>Myxococcales</taxon>
        <taxon>Cystobacterineae</taxon>
        <taxon>Myxococcaceae</taxon>
        <taxon>Myxococcus</taxon>
    </lineage>
</organism>
<reference evidence="2 5" key="2">
    <citation type="submission" date="2019-07" db="EMBL/GenBank/DDBJ databases">
        <title>Whole genome shotgun sequence of Myxococcus fulvus NBRC 100333.</title>
        <authorList>
            <person name="Hosoyama A."/>
            <person name="Uohara A."/>
            <person name="Ohji S."/>
            <person name="Ichikawa N."/>
        </authorList>
    </citation>
    <scope>NUCLEOTIDE SEQUENCE [LARGE SCALE GENOMIC DNA]</scope>
    <source>
        <strain evidence="2 5">NBRC 100333</strain>
    </source>
</reference>